<dbReference type="Gene3D" id="1.20.1050.10">
    <property type="match status" value="1"/>
</dbReference>
<comment type="caution">
    <text evidence="5">The sequence shown here is derived from an EMBL/GenBank/DDBJ whole genome shotgun (WGS) entry which is preliminary data.</text>
</comment>
<dbReference type="SFLD" id="SFLDS00019">
    <property type="entry name" value="Glutathione_Transferase_(cytos"/>
    <property type="match status" value="1"/>
</dbReference>
<dbReference type="EMBL" id="BTGB01000005">
    <property type="protein sequence ID" value="GMM47021.1"/>
    <property type="molecule type" value="Genomic_DNA"/>
</dbReference>
<dbReference type="PIRSF" id="PIRSF015753">
    <property type="entry name" value="GST"/>
    <property type="match status" value="1"/>
</dbReference>
<dbReference type="SFLD" id="SFLDG01206">
    <property type="entry name" value="Xi.1"/>
    <property type="match status" value="1"/>
</dbReference>
<dbReference type="SFLD" id="SFLDG01148">
    <property type="entry name" value="Xi_(cytGST)"/>
    <property type="match status" value="1"/>
</dbReference>
<evidence type="ECO:0000313" key="6">
    <source>
        <dbReference type="Proteomes" id="UP001378960"/>
    </source>
</evidence>
<dbReference type="InterPro" id="IPR016639">
    <property type="entry name" value="GST_Omega/GSH"/>
</dbReference>
<dbReference type="AlphaFoldDB" id="A0AAV5R8U4"/>
<evidence type="ECO:0000313" key="5">
    <source>
        <dbReference type="EMBL" id="GMM47021.1"/>
    </source>
</evidence>
<dbReference type="InterPro" id="IPR010987">
    <property type="entry name" value="Glutathione-S-Trfase_C-like"/>
</dbReference>
<dbReference type="GO" id="GO:0005737">
    <property type="term" value="C:cytoplasm"/>
    <property type="evidence" value="ECO:0007669"/>
    <property type="project" value="TreeGrafter"/>
</dbReference>
<feature type="binding site" evidence="2">
    <location>
        <position position="82"/>
    </location>
    <ligand>
        <name>glutathione</name>
        <dbReference type="ChEBI" id="CHEBI:57925"/>
    </ligand>
</feature>
<dbReference type="Gene3D" id="3.40.30.10">
    <property type="entry name" value="Glutaredoxin"/>
    <property type="match status" value="1"/>
</dbReference>
<accession>A0AAV5R8U4</accession>
<feature type="site" description="Lowers pKa of active site Cys" evidence="3">
    <location>
        <position position="298"/>
    </location>
</feature>
<dbReference type="InterPro" id="IPR047047">
    <property type="entry name" value="GST_Omega-like_C"/>
</dbReference>
<dbReference type="PANTHER" id="PTHR32419">
    <property type="entry name" value="GLUTATHIONYL-HYDROQUINONE REDUCTASE"/>
    <property type="match status" value="1"/>
</dbReference>
<reference evidence="5 6" key="1">
    <citation type="journal article" date="2023" name="Elife">
        <title>Identification of key yeast species and microbe-microbe interactions impacting larval growth of Drosophila in the wild.</title>
        <authorList>
            <person name="Mure A."/>
            <person name="Sugiura Y."/>
            <person name="Maeda R."/>
            <person name="Honda K."/>
            <person name="Sakurai N."/>
            <person name="Takahashi Y."/>
            <person name="Watada M."/>
            <person name="Katoh T."/>
            <person name="Gotoh A."/>
            <person name="Gotoh Y."/>
            <person name="Taniguchi I."/>
            <person name="Nakamura K."/>
            <person name="Hayashi T."/>
            <person name="Katayama T."/>
            <person name="Uemura T."/>
            <person name="Hattori Y."/>
        </authorList>
    </citation>
    <scope>NUCLEOTIDE SEQUENCE [LARGE SCALE GENOMIC DNA]</scope>
    <source>
        <strain evidence="5 6">PK-24</strain>
    </source>
</reference>
<dbReference type="InterPro" id="IPR040079">
    <property type="entry name" value="Glutathione_S-Trfase"/>
</dbReference>
<feature type="binding site" evidence="2">
    <location>
        <begin position="140"/>
        <end position="141"/>
    </location>
    <ligand>
        <name>glutathione</name>
        <dbReference type="ChEBI" id="CHEBI:57925"/>
    </ligand>
</feature>
<keyword evidence="6" id="KW-1185">Reference proteome</keyword>
<sequence>MTGKIVIQKFANEDGEYKRLASSFRDTISINGKFKPEPNRYHLYVSYSCPWAHRVLITRILKGLTNIIEITVVHWHMGKNGWRFATNEEGSTEAIGSTPDPLYNFQRVKELYFKADPNYQGRFTVPILWDKKLETIVNNESSEIIRILNTEFNSIIDEKFAKIDIYPENLRNQIDELNDWIYTNINNGVYKAGLATKQEPYEREVKNVFKYLDKLEDLLKERHENSEKFLLGNLITEADIRLFPTLVRFDAVYHQHFKCNIKMIRHDYPNINQYLKELYWNNNAFKDTTNFDHIKSHYTKSHTEINPHGITPLGPIPNIMPL</sequence>
<dbReference type="Pfam" id="PF13410">
    <property type="entry name" value="GST_C_2"/>
    <property type="match status" value="1"/>
</dbReference>
<feature type="domain" description="GST C-terminal" evidence="4">
    <location>
        <begin position="167"/>
        <end position="298"/>
    </location>
</feature>
<dbReference type="InterPro" id="IPR036249">
    <property type="entry name" value="Thioredoxin-like_sf"/>
</dbReference>
<dbReference type="FunFam" id="3.40.30.10:FF:000162">
    <property type="entry name" value="Glutathione S-transferase Gst3"/>
    <property type="match status" value="1"/>
</dbReference>
<dbReference type="SUPFAM" id="SSF47616">
    <property type="entry name" value="GST C-terminal domain-like"/>
    <property type="match status" value="1"/>
</dbReference>
<organism evidence="5 6">
    <name type="scientific">Pichia kluyveri</name>
    <name type="common">Yeast</name>
    <dbReference type="NCBI Taxonomy" id="36015"/>
    <lineage>
        <taxon>Eukaryota</taxon>
        <taxon>Fungi</taxon>
        <taxon>Dikarya</taxon>
        <taxon>Ascomycota</taxon>
        <taxon>Saccharomycotina</taxon>
        <taxon>Pichiomycetes</taxon>
        <taxon>Pichiales</taxon>
        <taxon>Pichiaceae</taxon>
        <taxon>Pichia</taxon>
    </lineage>
</organism>
<evidence type="ECO:0000256" key="3">
    <source>
        <dbReference type="PIRSR" id="PIRSR015753-3"/>
    </source>
</evidence>
<name>A0AAV5R8U4_PICKL</name>
<dbReference type="CDD" id="cd03190">
    <property type="entry name" value="GST_C_Omega_like"/>
    <property type="match status" value="1"/>
</dbReference>
<evidence type="ECO:0000256" key="1">
    <source>
        <dbReference type="PIRSR" id="PIRSR015753-1"/>
    </source>
</evidence>
<dbReference type="InterPro" id="IPR004045">
    <property type="entry name" value="Glutathione_S-Trfase_N"/>
</dbReference>
<proteinExistence type="predicted"/>
<dbReference type="Proteomes" id="UP001378960">
    <property type="component" value="Unassembled WGS sequence"/>
</dbReference>
<dbReference type="PROSITE" id="PS50405">
    <property type="entry name" value="GST_CTER"/>
    <property type="match status" value="1"/>
</dbReference>
<feature type="active site" description="Nucleophile" evidence="1">
    <location>
        <position position="49"/>
    </location>
</feature>
<feature type="active site" description="Proton donor/acceptor" evidence="1">
    <location>
        <position position="190"/>
    </location>
</feature>
<dbReference type="GO" id="GO:0004364">
    <property type="term" value="F:glutathione transferase activity"/>
    <property type="evidence" value="ECO:0007669"/>
    <property type="project" value="InterPro"/>
</dbReference>
<protein>
    <submittedName>
        <fullName evidence="5">S-glutathionyl-(Chloro)hydroquinone reductase</fullName>
    </submittedName>
</protein>
<feature type="binding site" evidence="2">
    <location>
        <begin position="122"/>
        <end position="125"/>
    </location>
    <ligand>
        <name>glutathione</name>
        <dbReference type="ChEBI" id="CHEBI:57925"/>
    </ligand>
</feature>
<evidence type="ECO:0000259" key="4">
    <source>
        <dbReference type="PROSITE" id="PS50405"/>
    </source>
</evidence>
<dbReference type="InterPro" id="IPR036282">
    <property type="entry name" value="Glutathione-S-Trfase_C_sf"/>
</dbReference>
<dbReference type="Pfam" id="PF13409">
    <property type="entry name" value="GST_N_2"/>
    <property type="match status" value="1"/>
</dbReference>
<feature type="site" description="Lowers pKa of active site Cys" evidence="3">
    <location>
        <position position="253"/>
    </location>
</feature>
<evidence type="ECO:0000256" key="2">
    <source>
        <dbReference type="PIRSR" id="PIRSR015753-2"/>
    </source>
</evidence>
<gene>
    <name evidence="5" type="ORF">DAPK24_035960</name>
</gene>
<dbReference type="PANTHER" id="PTHR32419:SF6">
    <property type="entry name" value="GLUTATHIONE S-TRANSFERASE OMEGA-LIKE 1-RELATED"/>
    <property type="match status" value="1"/>
</dbReference>
<dbReference type="SUPFAM" id="SSF52833">
    <property type="entry name" value="Thioredoxin-like"/>
    <property type="match status" value="1"/>
</dbReference>